<organism evidence="1 2">
    <name type="scientific">Pseudomonas putida</name>
    <name type="common">Arthrobacter siderocapsulatus</name>
    <dbReference type="NCBI Taxonomy" id="303"/>
    <lineage>
        <taxon>Bacteria</taxon>
        <taxon>Pseudomonadati</taxon>
        <taxon>Pseudomonadota</taxon>
        <taxon>Gammaproteobacteria</taxon>
        <taxon>Pseudomonadales</taxon>
        <taxon>Pseudomonadaceae</taxon>
        <taxon>Pseudomonas</taxon>
    </lineage>
</organism>
<dbReference type="EMBL" id="UGUY01000001">
    <property type="protein sequence ID" value="SUD67951.1"/>
    <property type="molecule type" value="Genomic_DNA"/>
</dbReference>
<name>A0A379KIX6_PSEPU</name>
<gene>
    <name evidence="1" type="ORF">NCTC7914_02067</name>
</gene>
<sequence>MKREQGGFGLVEAMLALAIGLMLLTAASQLFISAHQSSLLQSAALRMQADARLALLRMAQDIRMAGMFGCLRLEPGDFRDPSAREAFARPLQIGPASLSLIVAELPGYPGAPDWTLHTDCISEAEVHAGRAQSPGLPLAFPISRHHYQLRGSTLRFMRRNSSQPLVDHVREMRVEPVDTAEGQRVDVQLTLFDPGLGIEQRYDMSVAIRNPVARP</sequence>
<dbReference type="AlphaFoldDB" id="A0A379KIX6"/>
<accession>A0A379KIX6</accession>
<evidence type="ECO:0000313" key="1">
    <source>
        <dbReference type="EMBL" id="SUD67951.1"/>
    </source>
</evidence>
<dbReference type="InterPro" id="IPR012902">
    <property type="entry name" value="N_methyl_site"/>
</dbReference>
<protein>
    <submittedName>
        <fullName evidence="1">Type IV pilus assembly protein</fullName>
    </submittedName>
</protein>
<proteinExistence type="predicted"/>
<dbReference type="RefSeq" id="WP_115273823.1">
    <property type="nucleotide sequence ID" value="NZ_JABTYF010000026.1"/>
</dbReference>
<reference evidence="1 2" key="1">
    <citation type="submission" date="2018-06" db="EMBL/GenBank/DDBJ databases">
        <authorList>
            <consortium name="Pathogen Informatics"/>
            <person name="Doyle S."/>
        </authorList>
    </citation>
    <scope>NUCLEOTIDE SEQUENCE [LARGE SCALE GENOMIC DNA]</scope>
    <source>
        <strain evidence="1 2">NCTC7914</strain>
    </source>
</reference>
<dbReference type="Proteomes" id="UP000254602">
    <property type="component" value="Unassembled WGS sequence"/>
</dbReference>
<dbReference type="Pfam" id="PF07963">
    <property type="entry name" value="N_methyl"/>
    <property type="match status" value="1"/>
</dbReference>
<evidence type="ECO:0000313" key="2">
    <source>
        <dbReference type="Proteomes" id="UP000254602"/>
    </source>
</evidence>